<reference evidence="1" key="2">
    <citation type="journal article" date="2022" name="New Phytol.">
        <title>Evolutionary transition to the ectomycorrhizal habit in the genomes of a hyperdiverse lineage of mushroom-forming fungi.</title>
        <authorList>
            <person name="Looney B."/>
            <person name="Miyauchi S."/>
            <person name="Morin E."/>
            <person name="Drula E."/>
            <person name="Courty P.E."/>
            <person name="Kohler A."/>
            <person name="Kuo A."/>
            <person name="LaButti K."/>
            <person name="Pangilinan J."/>
            <person name="Lipzen A."/>
            <person name="Riley R."/>
            <person name="Andreopoulos W."/>
            <person name="He G."/>
            <person name="Johnson J."/>
            <person name="Nolan M."/>
            <person name="Tritt A."/>
            <person name="Barry K.W."/>
            <person name="Grigoriev I.V."/>
            <person name="Nagy L.G."/>
            <person name="Hibbett D."/>
            <person name="Henrissat B."/>
            <person name="Matheny P.B."/>
            <person name="Labbe J."/>
            <person name="Martin F.M."/>
        </authorList>
    </citation>
    <scope>NUCLEOTIDE SEQUENCE</scope>
    <source>
        <strain evidence="1">FP105234-sp</strain>
    </source>
</reference>
<name>A0ACB8RXT0_9AGAM</name>
<keyword evidence="2" id="KW-1185">Reference proteome</keyword>
<proteinExistence type="predicted"/>
<gene>
    <name evidence="1" type="ORF">FA95DRAFT_1072925</name>
</gene>
<accession>A0ACB8RXT0</accession>
<dbReference type="EMBL" id="MU275887">
    <property type="protein sequence ID" value="KAI0048406.1"/>
    <property type="molecule type" value="Genomic_DNA"/>
</dbReference>
<reference evidence="1" key="1">
    <citation type="submission" date="2021-02" db="EMBL/GenBank/DDBJ databases">
        <authorList>
            <consortium name="DOE Joint Genome Institute"/>
            <person name="Ahrendt S."/>
            <person name="Looney B.P."/>
            <person name="Miyauchi S."/>
            <person name="Morin E."/>
            <person name="Drula E."/>
            <person name="Courty P.E."/>
            <person name="Chicoki N."/>
            <person name="Fauchery L."/>
            <person name="Kohler A."/>
            <person name="Kuo A."/>
            <person name="Labutti K."/>
            <person name="Pangilinan J."/>
            <person name="Lipzen A."/>
            <person name="Riley R."/>
            <person name="Andreopoulos W."/>
            <person name="He G."/>
            <person name="Johnson J."/>
            <person name="Barry K.W."/>
            <person name="Grigoriev I.V."/>
            <person name="Nagy L."/>
            <person name="Hibbett D."/>
            <person name="Henrissat B."/>
            <person name="Matheny P.B."/>
            <person name="Labbe J."/>
            <person name="Martin F."/>
        </authorList>
    </citation>
    <scope>NUCLEOTIDE SEQUENCE</scope>
    <source>
        <strain evidence="1">FP105234-sp</strain>
    </source>
</reference>
<evidence type="ECO:0000313" key="1">
    <source>
        <dbReference type="EMBL" id="KAI0048406.1"/>
    </source>
</evidence>
<organism evidence="1 2">
    <name type="scientific">Auriscalpium vulgare</name>
    <dbReference type="NCBI Taxonomy" id="40419"/>
    <lineage>
        <taxon>Eukaryota</taxon>
        <taxon>Fungi</taxon>
        <taxon>Dikarya</taxon>
        <taxon>Basidiomycota</taxon>
        <taxon>Agaricomycotina</taxon>
        <taxon>Agaricomycetes</taxon>
        <taxon>Russulales</taxon>
        <taxon>Auriscalpiaceae</taxon>
        <taxon>Auriscalpium</taxon>
    </lineage>
</organism>
<protein>
    <submittedName>
        <fullName evidence="1">Uncharacterized protein</fullName>
    </submittedName>
</protein>
<sequence length="177" mass="19538">MSSPSTTNDILAALSPYFPIPLRALPHIAPDNGKIERTLRIWDNSRRQRTLLDSIALLCAYKPQCDAVSLAQERSSKIGLYIAKSHPPTDELRGHVETCNSHVRAIAHAAAGTQVGNSKAHLQDAKRRFVLYGYRTWLPMLKHKLEKPRTKSAHGGLQSANGARKSLVSCQPRPSLS</sequence>
<comment type="caution">
    <text evidence="1">The sequence shown here is derived from an EMBL/GenBank/DDBJ whole genome shotgun (WGS) entry which is preliminary data.</text>
</comment>
<dbReference type="Proteomes" id="UP000814033">
    <property type="component" value="Unassembled WGS sequence"/>
</dbReference>
<evidence type="ECO:0000313" key="2">
    <source>
        <dbReference type="Proteomes" id="UP000814033"/>
    </source>
</evidence>